<dbReference type="OrthoDB" id="384935at2157"/>
<sequence>MLSNQTLKAQSNDARRLPMQEVFSTSVLATNFTAPHEIIYGPDDVLWLTERIGKDITRVDPETEEKLNSIPVPKCTCGSWPRWSHEFGI</sequence>
<reference evidence="1 2" key="1">
    <citation type="journal article" date="2019" name="Front. Microbiol.">
        <title>Ammonia Oxidation by the Arctic Terrestrial Thaumarchaeote Candidatus Nitrosocosmicus arcticus Is Stimulated by Increasing Temperatures.</title>
        <authorList>
            <person name="Alves R.J.E."/>
            <person name="Kerou M."/>
            <person name="Zappe A."/>
            <person name="Bittner R."/>
            <person name="Abby S.S."/>
            <person name="Schmidt H.A."/>
            <person name="Pfeifer K."/>
            <person name="Schleper C."/>
        </authorList>
    </citation>
    <scope>NUCLEOTIDE SEQUENCE [LARGE SCALE GENOMIC DNA]</scope>
    <source>
        <strain evidence="1 2">Kfb</strain>
    </source>
</reference>
<dbReference type="RefSeq" id="WP_144729759.1">
    <property type="nucleotide sequence ID" value="NZ_ML675581.1"/>
</dbReference>
<dbReference type="AlphaFoldDB" id="A0A557SWK3"/>
<comment type="caution">
    <text evidence="1">The sequence shown here is derived from an EMBL/GenBank/DDBJ whole genome shotgun (WGS) entry which is preliminary data.</text>
</comment>
<keyword evidence="2" id="KW-1185">Reference proteome</keyword>
<organism evidence="1 2">
    <name type="scientific">Candidatus Nitrosocosmicus arcticus</name>
    <dbReference type="NCBI Taxonomy" id="2035267"/>
    <lineage>
        <taxon>Archaea</taxon>
        <taxon>Nitrososphaerota</taxon>
        <taxon>Nitrososphaeria</taxon>
        <taxon>Nitrososphaerales</taxon>
        <taxon>Nitrososphaeraceae</taxon>
        <taxon>Candidatus Nitrosocosmicus</taxon>
    </lineage>
</organism>
<dbReference type="Gene3D" id="2.130.10.10">
    <property type="entry name" value="YVTN repeat-like/Quinoprotein amine dehydrogenase"/>
    <property type="match status" value="1"/>
</dbReference>
<accession>A0A557SWK3</accession>
<gene>
    <name evidence="1" type="ORF">NARC_50142</name>
</gene>
<dbReference type="InterPro" id="IPR015943">
    <property type="entry name" value="WD40/YVTN_repeat-like_dom_sf"/>
</dbReference>
<dbReference type="EMBL" id="VOAH01000005">
    <property type="protein sequence ID" value="TVP40961.1"/>
    <property type="molecule type" value="Genomic_DNA"/>
</dbReference>
<dbReference type="Proteomes" id="UP000315289">
    <property type="component" value="Unassembled WGS sequence"/>
</dbReference>
<evidence type="ECO:0000313" key="2">
    <source>
        <dbReference type="Proteomes" id="UP000315289"/>
    </source>
</evidence>
<protein>
    <submittedName>
        <fullName evidence="1">Uncharacterized protein</fullName>
    </submittedName>
</protein>
<name>A0A557SWK3_9ARCH</name>
<proteinExistence type="predicted"/>
<evidence type="ECO:0000313" key="1">
    <source>
        <dbReference type="EMBL" id="TVP40961.1"/>
    </source>
</evidence>